<sequence>MNSALTASPSDEEIKAAVFSIQIRLQAPMGFSPSSTTNTGISLDQKFQRRSKNSSPRPPFLLGLTKLIFV</sequence>
<reference evidence="1" key="1">
    <citation type="submission" date="2019-06" db="EMBL/GenBank/DDBJ databases">
        <title>Complete mitochondrial genome sequencing of NWB CMS and Normal type.</title>
        <authorList>
            <person name="Zhang L."/>
            <person name="Wang Q."/>
            <person name="Wang Y."/>
        </authorList>
    </citation>
    <scope>NUCLEOTIDE SEQUENCE</scope>
    <source>
        <strain evidence="1">YB-B</strain>
    </source>
</reference>
<dbReference type="EMBL" id="MN056359">
    <property type="protein sequence ID" value="QGW48482.1"/>
    <property type="molecule type" value="Genomic_DNA"/>
</dbReference>
<dbReference type="AlphaFoldDB" id="A0A650GBC2"/>
<evidence type="ECO:0000313" key="1">
    <source>
        <dbReference type="EMBL" id="QGW48482.1"/>
    </source>
</evidence>
<geneLocation type="mitochondrion" evidence="1"/>
<gene>
    <name evidence="1" type="primary">orf70a</name>
</gene>
<protein>
    <submittedName>
        <fullName evidence="1">Uncharacterized protein</fullName>
    </submittedName>
</protein>
<keyword evidence="1" id="KW-0496">Mitochondrion</keyword>
<proteinExistence type="predicted"/>
<organism evidence="1">
    <name type="scientific">Raphanus sativus</name>
    <name type="common">Radish</name>
    <name type="synonym">Raphanus raphanistrum var. sativus</name>
    <dbReference type="NCBI Taxonomy" id="3726"/>
    <lineage>
        <taxon>Eukaryota</taxon>
        <taxon>Viridiplantae</taxon>
        <taxon>Streptophyta</taxon>
        <taxon>Embryophyta</taxon>
        <taxon>Tracheophyta</taxon>
        <taxon>Spermatophyta</taxon>
        <taxon>Magnoliopsida</taxon>
        <taxon>eudicotyledons</taxon>
        <taxon>Gunneridae</taxon>
        <taxon>Pentapetalae</taxon>
        <taxon>rosids</taxon>
        <taxon>malvids</taxon>
        <taxon>Brassicales</taxon>
        <taxon>Brassicaceae</taxon>
        <taxon>Brassiceae</taxon>
        <taxon>Raphanus</taxon>
    </lineage>
</organism>
<accession>A0A650GBC2</accession>
<name>A0A650GBC2_RAPSA</name>